<dbReference type="STRING" id="1380566.A0A179FFH7"/>
<evidence type="ECO:0000256" key="3">
    <source>
        <dbReference type="ARBA" id="ARBA00005470"/>
    </source>
</evidence>
<dbReference type="GO" id="GO:0005634">
    <property type="term" value="C:nucleus"/>
    <property type="evidence" value="ECO:0007669"/>
    <property type="project" value="UniProtKB-SubCell"/>
</dbReference>
<dbReference type="PANTHER" id="PTHR48208">
    <property type="entry name" value="CENTROMERE PROTEIN I"/>
    <property type="match status" value="1"/>
</dbReference>
<dbReference type="GO" id="GO:0000070">
    <property type="term" value="P:mitotic sister chromatid segregation"/>
    <property type="evidence" value="ECO:0007669"/>
    <property type="project" value="TreeGrafter"/>
</dbReference>
<evidence type="ECO:0000256" key="2">
    <source>
        <dbReference type="ARBA" id="ARBA00004584"/>
    </source>
</evidence>
<dbReference type="AlphaFoldDB" id="A0A179FFH7"/>
<keyword evidence="8" id="KW-1185">Reference proteome</keyword>
<dbReference type="PANTHER" id="PTHR48208:SF2">
    <property type="entry name" value="CENTROMERE PROTEIN I"/>
    <property type="match status" value="1"/>
</dbReference>
<dbReference type="OrthoDB" id="6347512at2759"/>
<dbReference type="GO" id="GO:0034080">
    <property type="term" value="P:CENP-A containing chromatin assembly"/>
    <property type="evidence" value="ECO:0007669"/>
    <property type="project" value="TreeGrafter"/>
</dbReference>
<proteinExistence type="inferred from homology"/>
<accession>A0A179FFH7</accession>
<protein>
    <submittedName>
        <fullName evidence="7">Mis6 domain-containing protein</fullName>
    </submittedName>
</protein>
<comment type="similarity">
    <text evidence="3">Belongs to the CENP-I/CTF3 family.</text>
</comment>
<dbReference type="Pfam" id="PF07778">
    <property type="entry name" value="CENP-I"/>
    <property type="match status" value="1"/>
</dbReference>
<evidence type="ECO:0000256" key="1">
    <source>
        <dbReference type="ARBA" id="ARBA00004123"/>
    </source>
</evidence>
<organism evidence="7 8">
    <name type="scientific">Pochonia chlamydosporia 170</name>
    <dbReference type="NCBI Taxonomy" id="1380566"/>
    <lineage>
        <taxon>Eukaryota</taxon>
        <taxon>Fungi</taxon>
        <taxon>Dikarya</taxon>
        <taxon>Ascomycota</taxon>
        <taxon>Pezizomycotina</taxon>
        <taxon>Sordariomycetes</taxon>
        <taxon>Hypocreomycetidae</taxon>
        <taxon>Hypocreales</taxon>
        <taxon>Clavicipitaceae</taxon>
        <taxon>Pochonia</taxon>
    </lineage>
</organism>
<dbReference type="KEGG" id="pchm:VFPPC_13883"/>
<gene>
    <name evidence="7" type="ORF">VFPPC_13883</name>
</gene>
<comment type="caution">
    <text evidence="7">The sequence shown here is derived from an EMBL/GenBank/DDBJ whole genome shotgun (WGS) entry which is preliminary data.</text>
</comment>
<dbReference type="RefSeq" id="XP_018141669.1">
    <property type="nucleotide sequence ID" value="XM_018291655.1"/>
</dbReference>
<dbReference type="GO" id="GO:0000939">
    <property type="term" value="C:inner kinetochore"/>
    <property type="evidence" value="ECO:0007669"/>
    <property type="project" value="TreeGrafter"/>
</dbReference>
<dbReference type="Proteomes" id="UP000078397">
    <property type="component" value="Unassembled WGS sequence"/>
</dbReference>
<evidence type="ECO:0000256" key="5">
    <source>
        <dbReference type="ARBA" id="ARBA00023242"/>
    </source>
</evidence>
<evidence type="ECO:0000256" key="4">
    <source>
        <dbReference type="ARBA" id="ARBA00022454"/>
    </source>
</evidence>
<evidence type="ECO:0000256" key="6">
    <source>
        <dbReference type="ARBA" id="ARBA00023328"/>
    </source>
</evidence>
<dbReference type="GeneID" id="28855649"/>
<evidence type="ECO:0000313" key="8">
    <source>
        <dbReference type="Proteomes" id="UP000078397"/>
    </source>
</evidence>
<keyword evidence="4" id="KW-0158">Chromosome</keyword>
<sequence>MADDNIENLTEDIINASKLPAKARAINIKSTVASFSSLAYDEGIVSTVLDRLIDLVTTPNYLDQASLGAVIRNLYPAERVSADVVLRVVSALGHGTLKASLTLQAGLLKWLVMVYHVLETPAVLAQAYSVLFNLLDTAAIRPQLAHLLALITRRKHVRPFRIQALLNLSRQTGNDPPLVGLLRVFKDYYPEIIVGEAVRGKASAFKHPDLLWRSRLAEIQDAHRQRVAERMPTGPQSGFRVNRPVNRTQRSKAVPIVLTSHATEESVTLEEVEDVSGFVAKMDKLELPNQLVAVLADPLLQKLLILRPNPESYQRISNWLSAVFQEVMAGDADEATLWEVLEVVREFVVQTKTIPPLLLSFFSRFFEVWGGEGKRDVVFDILGFTPLYDFEELHRLIFRPLEAAVQYFAPASQQGLLEMYTNLLRHWTAILQASDTIPEHASTTLASLVLHTNTLSLTLLQTSPSVTTDSSILDFYEQTTRIITDAKLKRYIRIELPPSPLIYTFLFNNSLATVSRICYILACYKRGIETAVATRPRPDTPRIDSHTYDRSYVNLFNGYIMDICNLFWRSRAFNDTDTNAQACTLSAGTINALAAYAVSVDRALPLTSLFSLSHSPVLCYQSIERVRDLEDDAMEHDAEIRVRHGGPVTQSTLTRLANAGGMKLSWQDYRIEVLRSLADSGFPGVAELLKNAMTVLKKSIDGRLSIQGTPIQL</sequence>
<evidence type="ECO:0000313" key="7">
    <source>
        <dbReference type="EMBL" id="OAQ64355.1"/>
    </source>
</evidence>
<keyword evidence="5" id="KW-0539">Nucleus</keyword>
<dbReference type="CDD" id="cd22647">
    <property type="entry name" value="CTF3_NTD_HEAT"/>
    <property type="match status" value="1"/>
</dbReference>
<dbReference type="InterPro" id="IPR012485">
    <property type="entry name" value="CENP-I"/>
</dbReference>
<dbReference type="EMBL" id="LSBJ02000005">
    <property type="protein sequence ID" value="OAQ64355.1"/>
    <property type="molecule type" value="Genomic_DNA"/>
</dbReference>
<keyword evidence="6" id="KW-0137">Centromere</keyword>
<name>A0A179FFH7_METCM</name>
<comment type="subcellular location">
    <subcellularLocation>
        <location evidence="2">Chromosome</location>
        <location evidence="2">Centromere</location>
    </subcellularLocation>
    <subcellularLocation>
        <location evidence="1">Nucleus</location>
    </subcellularLocation>
</comment>
<reference evidence="7 8" key="1">
    <citation type="journal article" date="2016" name="PLoS Pathog.">
        <title>Biosynthesis of antibiotic leucinostatins in bio-control fungus Purpureocillium lilacinum and their inhibition on phytophthora revealed by genome mining.</title>
        <authorList>
            <person name="Wang G."/>
            <person name="Liu Z."/>
            <person name="Lin R."/>
            <person name="Li E."/>
            <person name="Mao Z."/>
            <person name="Ling J."/>
            <person name="Yang Y."/>
            <person name="Yin W.B."/>
            <person name="Xie B."/>
        </authorList>
    </citation>
    <scope>NUCLEOTIDE SEQUENCE [LARGE SCALE GENOMIC DNA]</scope>
    <source>
        <strain evidence="7">170</strain>
    </source>
</reference>